<gene>
    <name evidence="2" type="ORF">VP01_10420g1</name>
</gene>
<protein>
    <submittedName>
        <fullName evidence="2">Uncharacterized protein</fullName>
    </submittedName>
</protein>
<dbReference type="Proteomes" id="UP000037035">
    <property type="component" value="Unassembled WGS sequence"/>
</dbReference>
<organism evidence="2 3">
    <name type="scientific">Puccinia sorghi</name>
    <dbReference type="NCBI Taxonomy" id="27349"/>
    <lineage>
        <taxon>Eukaryota</taxon>
        <taxon>Fungi</taxon>
        <taxon>Dikarya</taxon>
        <taxon>Basidiomycota</taxon>
        <taxon>Pucciniomycotina</taxon>
        <taxon>Pucciniomycetes</taxon>
        <taxon>Pucciniales</taxon>
        <taxon>Pucciniaceae</taxon>
        <taxon>Puccinia</taxon>
    </lineage>
</organism>
<proteinExistence type="predicted"/>
<comment type="caution">
    <text evidence="2">The sequence shown here is derived from an EMBL/GenBank/DDBJ whole genome shotgun (WGS) entry which is preliminary data.</text>
</comment>
<sequence length="205" mass="23120">HRSKIIFMLTNLSGDTAKWAQPLNQRVLNKSNPDVTPLTLAKFITSFNSYFLYPERKAVQHPCLRTSNLQLCHLVKPSPPSPTSRPWPCNSETNLKPTAATLSKSADQPTPLLQPTQMQWTSCNEQPPVQPQTSEDDASRPMLPMPASWSYISRLPKEEEPRPFFQTHVPCWPIDVDGPHGNRQSRLFFNKMALLSSKGCAPSEQ</sequence>
<feature type="non-terminal residue" evidence="2">
    <location>
        <position position="1"/>
    </location>
</feature>
<evidence type="ECO:0000313" key="2">
    <source>
        <dbReference type="EMBL" id="KNZ64310.1"/>
    </source>
</evidence>
<evidence type="ECO:0000256" key="1">
    <source>
        <dbReference type="SAM" id="MobiDB-lite"/>
    </source>
</evidence>
<dbReference type="AlphaFoldDB" id="A0A0L6VVP8"/>
<feature type="compositionally biased region" description="Polar residues" evidence="1">
    <location>
        <begin position="122"/>
        <end position="133"/>
    </location>
</feature>
<name>A0A0L6VVP8_9BASI</name>
<evidence type="ECO:0000313" key="3">
    <source>
        <dbReference type="Proteomes" id="UP000037035"/>
    </source>
</evidence>
<dbReference type="VEuPathDB" id="FungiDB:VP01_10420g1"/>
<keyword evidence="3" id="KW-1185">Reference proteome</keyword>
<reference evidence="2 3" key="1">
    <citation type="submission" date="2015-08" db="EMBL/GenBank/DDBJ databases">
        <title>Next Generation Sequencing and Analysis of the Genome of Puccinia sorghi L Schw, the Causal Agent of Maize Common Rust.</title>
        <authorList>
            <person name="Rochi L."/>
            <person name="Burguener G."/>
            <person name="Darino M."/>
            <person name="Turjanski A."/>
            <person name="Kreff E."/>
            <person name="Dieguez M.J."/>
            <person name="Sacco F."/>
        </authorList>
    </citation>
    <scope>NUCLEOTIDE SEQUENCE [LARGE SCALE GENOMIC DNA]</scope>
    <source>
        <strain evidence="2 3">RO10H11247</strain>
    </source>
</reference>
<dbReference type="EMBL" id="LAVV01000467">
    <property type="protein sequence ID" value="KNZ64310.1"/>
    <property type="molecule type" value="Genomic_DNA"/>
</dbReference>
<dbReference type="OrthoDB" id="3268055at2759"/>
<feature type="region of interest" description="Disordered" evidence="1">
    <location>
        <begin position="122"/>
        <end position="142"/>
    </location>
</feature>
<accession>A0A0L6VVP8</accession>